<gene>
    <name evidence="11" type="ORF">JW613_18375</name>
</gene>
<feature type="transmembrane region" description="Helical" evidence="8">
    <location>
        <begin position="226"/>
        <end position="252"/>
    </location>
</feature>
<keyword evidence="5 8" id="KW-1133">Transmembrane helix</keyword>
<dbReference type="Pfam" id="PF00005">
    <property type="entry name" value="ABC_tran"/>
    <property type="match status" value="1"/>
</dbReference>
<evidence type="ECO:0000256" key="8">
    <source>
        <dbReference type="SAM" id="Phobius"/>
    </source>
</evidence>
<dbReference type="PANTHER" id="PTHR43394">
    <property type="entry name" value="ATP-DEPENDENT PERMEASE MDL1, MITOCHONDRIAL"/>
    <property type="match status" value="1"/>
</dbReference>
<keyword evidence="4 11" id="KW-0067">ATP-binding</keyword>
<dbReference type="EMBL" id="JAFFZM010000010">
    <property type="protein sequence ID" value="MBO8200251.1"/>
    <property type="molecule type" value="Genomic_DNA"/>
</dbReference>
<dbReference type="Pfam" id="PF00664">
    <property type="entry name" value="ABC_membrane"/>
    <property type="match status" value="1"/>
</dbReference>
<dbReference type="PANTHER" id="PTHR43394:SF1">
    <property type="entry name" value="ATP-BINDING CASSETTE SUB-FAMILY B MEMBER 10, MITOCHONDRIAL"/>
    <property type="match status" value="1"/>
</dbReference>
<dbReference type="Gene3D" id="3.40.50.300">
    <property type="entry name" value="P-loop containing nucleotide triphosphate hydrolases"/>
    <property type="match status" value="1"/>
</dbReference>
<dbReference type="Proteomes" id="UP000721954">
    <property type="component" value="Unassembled WGS sequence"/>
</dbReference>
<evidence type="ECO:0000256" key="5">
    <source>
        <dbReference type="ARBA" id="ARBA00022989"/>
    </source>
</evidence>
<dbReference type="SMART" id="SM00382">
    <property type="entry name" value="AAA"/>
    <property type="match status" value="1"/>
</dbReference>
<accession>A0ABS3XY33</accession>
<evidence type="ECO:0000313" key="11">
    <source>
        <dbReference type="EMBL" id="MBO8200251.1"/>
    </source>
</evidence>
<dbReference type="PROSITE" id="PS50893">
    <property type="entry name" value="ABC_TRANSPORTER_2"/>
    <property type="match status" value="1"/>
</dbReference>
<reference evidence="11 12" key="1">
    <citation type="submission" date="2021-02" db="EMBL/GenBank/DDBJ databases">
        <title>Streptomyces spirodelae sp. nov., isolated from duckweed.</title>
        <authorList>
            <person name="Saimee Y."/>
            <person name="Duangmal K."/>
        </authorList>
    </citation>
    <scope>NUCLEOTIDE SEQUENCE [LARGE SCALE GENOMIC DNA]</scope>
    <source>
        <strain evidence="11 12">DSM 42105</strain>
    </source>
</reference>
<feature type="domain" description="ABC transmembrane type-1" evidence="10">
    <location>
        <begin position="227"/>
        <end position="520"/>
    </location>
</feature>
<keyword evidence="12" id="KW-1185">Reference proteome</keyword>
<keyword evidence="3" id="KW-0547">Nucleotide-binding</keyword>
<sequence>MGPPAASAPSFSRLADVPVRPRSVLPGRQRWEVTAVRGRPNLAQLLESSLRAAPGITQAEASAVTGRVLVFHDATVDAREVARLLGRTVSQLLTRVAHSPGPAPRQAPRSARRRAGGAASGQRPLGEDGKKASGSGTGVVAVAGAGAAVALALGFGKQTLKVLARPWVSLGVVAVATAAIVRRSWRRSNSAAPGGDTAVDASADTSQPRSRRGFLPRLIGPHRRKFAFAAALSVVSQALEMGAFALISYTIAVLVQGGSEALSGMGLAGLGAQLPVLAGATALAVVAATGMAYAANVRWNKLGQQVEGEWRTATFAHVQRLSTADLEGERTSRTSQVLTEDIGQLGDFVGRTLHEGVQLATCFAVLAPTYLLLAPQLAWVAFAPVPVVAWLSFRFHERTADDREKSAAARSRLNARLTDTLQANVMVKAACTEEYEDERVAELSAEHGAANHRTDRSSALQGQLVRGCALAALPGTILLGGNAVLRGELALESFTPLLDMPAIALSRLNRLGEMTDGYRRSIAAFERVERLLSLPKEDAAGSRELPAEGIRGGLDLRKVTFAYPGREPALRELSMRIAPGQVTGIVGTTGAGKTTIAKLLMRFRHPASGQVLLDGVDVRELSLRELRGAIGYVSQEPFVFDGTIAENIRYGTFDADQGRVAEAARAAGADSFIDSLPDGYDTPVGERGAALSGGQKQRISLARTILANPPVVILDEATSAVDNETEAAIQRGLDAFAHKRTLIVIAHRLSTIRNADTIYVLERGGVVAERGTHTELVQRGGRYAKLWQLQAGGPPPQSAERDDSQPPTWLRALPN</sequence>
<dbReference type="SUPFAM" id="SSF90123">
    <property type="entry name" value="ABC transporter transmembrane region"/>
    <property type="match status" value="1"/>
</dbReference>
<dbReference type="PROSITE" id="PS00211">
    <property type="entry name" value="ABC_TRANSPORTER_1"/>
    <property type="match status" value="1"/>
</dbReference>
<protein>
    <submittedName>
        <fullName evidence="11">ABC transporter ATP-binding protein</fullName>
    </submittedName>
</protein>
<proteinExistence type="predicted"/>
<feature type="region of interest" description="Disordered" evidence="7">
    <location>
        <begin position="96"/>
        <end position="134"/>
    </location>
</feature>
<dbReference type="SUPFAM" id="SSF52540">
    <property type="entry name" value="P-loop containing nucleoside triphosphate hydrolases"/>
    <property type="match status" value="1"/>
</dbReference>
<feature type="domain" description="ABC transporter" evidence="9">
    <location>
        <begin position="554"/>
        <end position="789"/>
    </location>
</feature>
<evidence type="ECO:0000313" key="12">
    <source>
        <dbReference type="Proteomes" id="UP000721954"/>
    </source>
</evidence>
<evidence type="ECO:0000256" key="3">
    <source>
        <dbReference type="ARBA" id="ARBA00022741"/>
    </source>
</evidence>
<feature type="transmembrane region" description="Helical" evidence="8">
    <location>
        <begin position="138"/>
        <end position="156"/>
    </location>
</feature>
<evidence type="ECO:0000256" key="7">
    <source>
        <dbReference type="SAM" id="MobiDB-lite"/>
    </source>
</evidence>
<dbReference type="InterPro" id="IPR017871">
    <property type="entry name" value="ABC_transporter-like_CS"/>
</dbReference>
<dbReference type="InterPro" id="IPR039421">
    <property type="entry name" value="Type_1_exporter"/>
</dbReference>
<dbReference type="InterPro" id="IPR036640">
    <property type="entry name" value="ABC1_TM_sf"/>
</dbReference>
<evidence type="ECO:0000259" key="9">
    <source>
        <dbReference type="PROSITE" id="PS50893"/>
    </source>
</evidence>
<feature type="transmembrane region" description="Helical" evidence="8">
    <location>
        <begin position="162"/>
        <end position="181"/>
    </location>
</feature>
<evidence type="ECO:0000256" key="6">
    <source>
        <dbReference type="ARBA" id="ARBA00023136"/>
    </source>
</evidence>
<evidence type="ECO:0000256" key="2">
    <source>
        <dbReference type="ARBA" id="ARBA00022692"/>
    </source>
</evidence>
<name>A0ABS3XY33_9ACTN</name>
<dbReference type="GO" id="GO:0005524">
    <property type="term" value="F:ATP binding"/>
    <property type="evidence" value="ECO:0007669"/>
    <property type="project" value="UniProtKB-KW"/>
</dbReference>
<evidence type="ECO:0000256" key="1">
    <source>
        <dbReference type="ARBA" id="ARBA00004651"/>
    </source>
</evidence>
<dbReference type="PROSITE" id="PS50929">
    <property type="entry name" value="ABC_TM1F"/>
    <property type="match status" value="1"/>
</dbReference>
<feature type="transmembrane region" description="Helical" evidence="8">
    <location>
        <begin position="272"/>
        <end position="295"/>
    </location>
</feature>
<evidence type="ECO:0000256" key="4">
    <source>
        <dbReference type="ARBA" id="ARBA00022840"/>
    </source>
</evidence>
<keyword evidence="6 8" id="KW-0472">Membrane</keyword>
<dbReference type="InterPro" id="IPR011527">
    <property type="entry name" value="ABC1_TM_dom"/>
</dbReference>
<dbReference type="InterPro" id="IPR003439">
    <property type="entry name" value="ABC_transporter-like_ATP-bd"/>
</dbReference>
<feature type="region of interest" description="Disordered" evidence="7">
    <location>
        <begin position="186"/>
        <end position="215"/>
    </location>
</feature>
<dbReference type="Gene3D" id="1.20.1560.10">
    <property type="entry name" value="ABC transporter type 1, transmembrane domain"/>
    <property type="match status" value="1"/>
</dbReference>
<feature type="region of interest" description="Disordered" evidence="7">
    <location>
        <begin position="791"/>
        <end position="815"/>
    </location>
</feature>
<dbReference type="InterPro" id="IPR003593">
    <property type="entry name" value="AAA+_ATPase"/>
</dbReference>
<evidence type="ECO:0000259" key="10">
    <source>
        <dbReference type="PROSITE" id="PS50929"/>
    </source>
</evidence>
<keyword evidence="2 8" id="KW-0812">Transmembrane</keyword>
<dbReference type="InterPro" id="IPR027417">
    <property type="entry name" value="P-loop_NTPase"/>
</dbReference>
<comment type="caution">
    <text evidence="11">The sequence shown here is derived from an EMBL/GenBank/DDBJ whole genome shotgun (WGS) entry which is preliminary data.</text>
</comment>
<organism evidence="11 12">
    <name type="scientific">Streptomyces smyrnaeus</name>
    <dbReference type="NCBI Taxonomy" id="1387713"/>
    <lineage>
        <taxon>Bacteria</taxon>
        <taxon>Bacillati</taxon>
        <taxon>Actinomycetota</taxon>
        <taxon>Actinomycetes</taxon>
        <taxon>Kitasatosporales</taxon>
        <taxon>Streptomycetaceae</taxon>
        <taxon>Streptomyces</taxon>
    </lineage>
</organism>
<comment type="subcellular location">
    <subcellularLocation>
        <location evidence="1">Cell membrane</location>
        <topology evidence="1">Multi-pass membrane protein</topology>
    </subcellularLocation>
</comment>